<keyword evidence="1" id="KW-0812">Transmembrane</keyword>
<evidence type="ECO:0000313" key="2">
    <source>
        <dbReference type="EMBL" id="EFU43447.1"/>
    </source>
</evidence>
<organism evidence="2 3">
    <name type="scientific">Paenibacillus vortex V453</name>
    <dbReference type="NCBI Taxonomy" id="715225"/>
    <lineage>
        <taxon>Bacteria</taxon>
        <taxon>Bacillati</taxon>
        <taxon>Bacillota</taxon>
        <taxon>Bacilli</taxon>
        <taxon>Bacillales</taxon>
        <taxon>Paenibacillaceae</taxon>
        <taxon>Paenibacillus</taxon>
    </lineage>
</organism>
<dbReference type="EMBL" id="ADHJ01000006">
    <property type="protein sequence ID" value="EFU43447.1"/>
    <property type="molecule type" value="Genomic_DNA"/>
</dbReference>
<sequence>MKIISRLFSEYLLIPRPFRLLILWGWIFLFFAIGIKLNWFFNF</sequence>
<accession>A0A2R9T1J0</accession>
<feature type="transmembrane region" description="Helical" evidence="1">
    <location>
        <begin position="21"/>
        <end position="41"/>
    </location>
</feature>
<dbReference type="Proteomes" id="UP000003094">
    <property type="component" value="Unassembled WGS sequence"/>
</dbReference>
<dbReference type="AlphaFoldDB" id="A0A2R9T1J0"/>
<evidence type="ECO:0000313" key="3">
    <source>
        <dbReference type="Proteomes" id="UP000003094"/>
    </source>
</evidence>
<keyword evidence="1" id="KW-0472">Membrane</keyword>
<comment type="caution">
    <text evidence="2">The sequence shown here is derived from an EMBL/GenBank/DDBJ whole genome shotgun (WGS) entry which is preliminary data.</text>
</comment>
<dbReference type="KEGG" id="pvo:PVOR_03820"/>
<keyword evidence="3" id="KW-1185">Reference proteome</keyword>
<proteinExistence type="predicted"/>
<gene>
    <name evidence="2" type="ORF">PVOR_03820</name>
</gene>
<protein>
    <submittedName>
        <fullName evidence="2">Uncharacterized protein</fullName>
    </submittedName>
</protein>
<keyword evidence="1" id="KW-1133">Transmembrane helix</keyword>
<evidence type="ECO:0000256" key="1">
    <source>
        <dbReference type="SAM" id="Phobius"/>
    </source>
</evidence>
<reference evidence="2 3" key="1">
    <citation type="journal article" date="2010" name="BMC Genomics">
        <title>Genome sequence of the pattern forming Paenibacillus vortex bacterium reveals potential for thriving in complex environments.</title>
        <authorList>
            <person name="Sirota-Madi A."/>
            <person name="Olender T."/>
            <person name="Helman Y."/>
            <person name="Ingham C."/>
            <person name="Brainis I."/>
            <person name="Roth D."/>
            <person name="Hagi E."/>
            <person name="Brodsky L."/>
            <person name="Leshkowitz D."/>
            <person name="Galatenko V."/>
            <person name="Nikolaev V."/>
            <person name="Mugasimangalam R.C."/>
            <person name="Bransburg-Zabary S."/>
            <person name="Gutnick D.L."/>
            <person name="Lancet D."/>
            <person name="Ben-Jacob E."/>
        </authorList>
    </citation>
    <scope>NUCLEOTIDE SEQUENCE [LARGE SCALE GENOMIC DNA]</scope>
    <source>
        <strain evidence="2 3">V453</strain>
    </source>
</reference>
<name>A0A2R9T1J0_9BACL</name>